<feature type="compositionally biased region" description="Polar residues" evidence="2">
    <location>
        <begin position="119"/>
        <end position="135"/>
    </location>
</feature>
<dbReference type="Proteomes" id="UP000244005">
    <property type="component" value="Unassembled WGS sequence"/>
</dbReference>
<feature type="compositionally biased region" description="Basic and acidic residues" evidence="2">
    <location>
        <begin position="463"/>
        <end position="483"/>
    </location>
</feature>
<organism evidence="3 4">
    <name type="scientific">Marchantia polymorpha</name>
    <name type="common">Common liverwort</name>
    <name type="synonym">Marchantia aquatica</name>
    <dbReference type="NCBI Taxonomy" id="3197"/>
    <lineage>
        <taxon>Eukaryota</taxon>
        <taxon>Viridiplantae</taxon>
        <taxon>Streptophyta</taxon>
        <taxon>Embryophyta</taxon>
        <taxon>Marchantiophyta</taxon>
        <taxon>Marchantiopsida</taxon>
        <taxon>Marchantiidae</taxon>
        <taxon>Marchantiales</taxon>
        <taxon>Marchantiaceae</taxon>
        <taxon>Marchantia</taxon>
    </lineage>
</organism>
<evidence type="ECO:0000256" key="1">
    <source>
        <dbReference type="SAM" id="Coils"/>
    </source>
</evidence>
<dbReference type="EMBL" id="KZ772801">
    <property type="protein sequence ID" value="PTQ30133.1"/>
    <property type="molecule type" value="Genomic_DNA"/>
</dbReference>
<keyword evidence="4" id="KW-1185">Reference proteome</keyword>
<accession>A0A2R6W8F5</accession>
<feature type="region of interest" description="Disordered" evidence="2">
    <location>
        <begin position="352"/>
        <end position="404"/>
    </location>
</feature>
<feature type="coiled-coil region" evidence="1">
    <location>
        <begin position="275"/>
        <end position="325"/>
    </location>
</feature>
<protein>
    <submittedName>
        <fullName evidence="3">Uncharacterized protein</fullName>
    </submittedName>
</protein>
<gene>
    <name evidence="3" type="ORF">MARPO_0129s0022</name>
</gene>
<dbReference type="AlphaFoldDB" id="A0A2R6W8F5"/>
<evidence type="ECO:0000256" key="2">
    <source>
        <dbReference type="SAM" id="MobiDB-lite"/>
    </source>
</evidence>
<feature type="compositionally biased region" description="Low complexity" evidence="2">
    <location>
        <begin position="489"/>
        <end position="502"/>
    </location>
</feature>
<name>A0A2R6W8F5_MARPO</name>
<feature type="region of interest" description="Disordered" evidence="2">
    <location>
        <begin position="1"/>
        <end position="28"/>
    </location>
</feature>
<feature type="compositionally biased region" description="Low complexity" evidence="2">
    <location>
        <begin position="514"/>
        <end position="532"/>
    </location>
</feature>
<sequence length="651" mass="74396">MPSGRDQGHDDEETANPAVRVNIHGDKSIDPTALASESILAKSGGRIARWFRLRSSLLSTVPLIPEIEGSTKYNFNGEERFTYNYETRDTTATTSSRPKTKKKPKVQKTRDNSKRRQSALASGPSSSTDEYNQSVDRTKRRASTPTSRRLAEPPDTDEGSKPTALQRLPALETQEQNERIKKLRDEMAERLEQIRDIKKIQVKNKVEEKLASEIVEKEKEHEKHLEALRVTIRQELEEYRLKPLKEKLKSELDERMKSKEAQSKSDLEDVRSKIRADYASQAKALMQELEKKSQRELKPLLVEARNRVRQEAAEEEQRLEAFVNAQVAHDSQKIEEECDFRIEAINRERKERQLAVRQRGKETIESERNRPEKMQELEQREREACSGLEREEREKAQKEKESITTDFAEREALAMAALQNDSVQKLESTRNLLEENNQKKLEDCIAEIEREVEARIKSAKTAKAGEKRKFAEHRRSLLEKEVSEDTSIQTAEPAAPQAQQTQSSKTRRDSAMKQQQQQQQPDASPAAESSSARDQEEEESDPEQQQPKRTLIEEELLLQEAMKSVLGTTDAEQKKSKAKGKRVLFEDPVASEEEEAGEGSDDGSSCVRDGGHACALMMESLFQTIKASTERPRGRSFAHPRHSIFQRLKGV</sequence>
<reference evidence="4" key="1">
    <citation type="journal article" date="2017" name="Cell">
        <title>Insights into land plant evolution garnered from the Marchantia polymorpha genome.</title>
        <authorList>
            <person name="Bowman J.L."/>
            <person name="Kohchi T."/>
            <person name="Yamato K.T."/>
            <person name="Jenkins J."/>
            <person name="Shu S."/>
            <person name="Ishizaki K."/>
            <person name="Yamaoka S."/>
            <person name="Nishihama R."/>
            <person name="Nakamura Y."/>
            <person name="Berger F."/>
            <person name="Adam C."/>
            <person name="Aki S.S."/>
            <person name="Althoff F."/>
            <person name="Araki T."/>
            <person name="Arteaga-Vazquez M.A."/>
            <person name="Balasubrmanian S."/>
            <person name="Barry K."/>
            <person name="Bauer D."/>
            <person name="Boehm C.R."/>
            <person name="Briginshaw L."/>
            <person name="Caballero-Perez J."/>
            <person name="Catarino B."/>
            <person name="Chen F."/>
            <person name="Chiyoda S."/>
            <person name="Chovatia M."/>
            <person name="Davies K.M."/>
            <person name="Delmans M."/>
            <person name="Demura T."/>
            <person name="Dierschke T."/>
            <person name="Dolan L."/>
            <person name="Dorantes-Acosta A.E."/>
            <person name="Eklund D.M."/>
            <person name="Florent S.N."/>
            <person name="Flores-Sandoval E."/>
            <person name="Fujiyama A."/>
            <person name="Fukuzawa H."/>
            <person name="Galik B."/>
            <person name="Grimanelli D."/>
            <person name="Grimwood J."/>
            <person name="Grossniklaus U."/>
            <person name="Hamada T."/>
            <person name="Haseloff J."/>
            <person name="Hetherington A.J."/>
            <person name="Higo A."/>
            <person name="Hirakawa Y."/>
            <person name="Hundley H.N."/>
            <person name="Ikeda Y."/>
            <person name="Inoue K."/>
            <person name="Inoue S.I."/>
            <person name="Ishida S."/>
            <person name="Jia Q."/>
            <person name="Kakita M."/>
            <person name="Kanazawa T."/>
            <person name="Kawai Y."/>
            <person name="Kawashima T."/>
            <person name="Kennedy M."/>
            <person name="Kinose K."/>
            <person name="Kinoshita T."/>
            <person name="Kohara Y."/>
            <person name="Koide E."/>
            <person name="Komatsu K."/>
            <person name="Kopischke S."/>
            <person name="Kubo M."/>
            <person name="Kyozuka J."/>
            <person name="Lagercrantz U."/>
            <person name="Lin S.S."/>
            <person name="Lindquist E."/>
            <person name="Lipzen A.M."/>
            <person name="Lu C.W."/>
            <person name="De Luna E."/>
            <person name="Martienssen R.A."/>
            <person name="Minamino N."/>
            <person name="Mizutani M."/>
            <person name="Mizutani M."/>
            <person name="Mochizuki N."/>
            <person name="Monte I."/>
            <person name="Mosher R."/>
            <person name="Nagasaki H."/>
            <person name="Nakagami H."/>
            <person name="Naramoto S."/>
            <person name="Nishitani K."/>
            <person name="Ohtani M."/>
            <person name="Okamoto T."/>
            <person name="Okumura M."/>
            <person name="Phillips J."/>
            <person name="Pollak B."/>
            <person name="Reinders A."/>
            <person name="Rovekamp M."/>
            <person name="Sano R."/>
            <person name="Sawa S."/>
            <person name="Schmid M.W."/>
            <person name="Shirakawa M."/>
            <person name="Solano R."/>
            <person name="Spunde A."/>
            <person name="Suetsugu N."/>
            <person name="Sugano S."/>
            <person name="Sugiyama A."/>
            <person name="Sun R."/>
            <person name="Suzuki Y."/>
            <person name="Takenaka M."/>
            <person name="Takezawa D."/>
            <person name="Tomogane H."/>
            <person name="Tsuzuki M."/>
            <person name="Ueda T."/>
            <person name="Umeda M."/>
            <person name="Ward J.M."/>
            <person name="Watanabe Y."/>
            <person name="Yazaki K."/>
            <person name="Yokoyama R."/>
            <person name="Yoshitake Y."/>
            <person name="Yotsui I."/>
            <person name="Zachgo S."/>
            <person name="Schmutz J."/>
        </authorList>
    </citation>
    <scope>NUCLEOTIDE SEQUENCE [LARGE SCALE GENOMIC DNA]</scope>
    <source>
        <strain evidence="4">Tak-1</strain>
    </source>
</reference>
<feature type="compositionally biased region" description="Acidic residues" evidence="2">
    <location>
        <begin position="589"/>
        <end position="601"/>
    </location>
</feature>
<feature type="region of interest" description="Disordered" evidence="2">
    <location>
        <begin position="86"/>
        <end position="178"/>
    </location>
</feature>
<evidence type="ECO:0000313" key="3">
    <source>
        <dbReference type="EMBL" id="PTQ30133.1"/>
    </source>
</evidence>
<proteinExistence type="predicted"/>
<feature type="compositionally biased region" description="Basic residues" evidence="2">
    <location>
        <begin position="98"/>
        <end position="107"/>
    </location>
</feature>
<dbReference type="OMA" id="HACALMM"/>
<feature type="region of interest" description="Disordered" evidence="2">
    <location>
        <begin position="456"/>
        <end position="606"/>
    </location>
</feature>
<keyword evidence="1" id="KW-0175">Coiled coil</keyword>
<evidence type="ECO:0000313" key="4">
    <source>
        <dbReference type="Proteomes" id="UP000244005"/>
    </source>
</evidence>